<sequence length="222" mass="24727">MNGNEKNNSEKIMELIENARTIAVIPSKVAGADAFSAAVGLYNMLLATGKDVSLVYTGKVPEVAEHLVKKEEITANIFTRELLVSIDYSNTPAAKVHYSTDNDILTLKLSPVPKDFDRSRVKTFIKGMEFDVIFTVGVQELADLGQTYRELEEEFRAAKIINVDNTDRNRRYGAVNIIDTSAENLSMVVFRNCPTWGLQPDTKSAKALLTGMTYREVKVDSR</sequence>
<dbReference type="Gene3D" id="3.90.1640.10">
    <property type="entry name" value="inorganic pyrophosphatase (n-terminal core)"/>
    <property type="match status" value="2"/>
</dbReference>
<evidence type="ECO:0000313" key="1">
    <source>
        <dbReference type="EMBL" id="KKS22581.1"/>
    </source>
</evidence>
<dbReference type="Proteomes" id="UP000034920">
    <property type="component" value="Unassembled WGS sequence"/>
</dbReference>
<comment type="caution">
    <text evidence="1">The sequence shown here is derived from an EMBL/GenBank/DDBJ whole genome shotgun (WGS) entry which is preliminary data.</text>
</comment>
<name>A0A0G0ZKK2_UNCKA</name>
<dbReference type="EMBL" id="LCCA01000005">
    <property type="protein sequence ID" value="KKS22581.1"/>
    <property type="molecule type" value="Genomic_DNA"/>
</dbReference>
<gene>
    <name evidence="1" type="ORF">UU80_C0005G0026</name>
</gene>
<dbReference type="STRING" id="1619103.UU80_C0005G0026"/>
<dbReference type="AlphaFoldDB" id="A0A0G0ZKK2"/>
<dbReference type="PANTHER" id="PTHR47618:SF1">
    <property type="entry name" value="BIFUNCTIONAL OLIGORIBONUCLEASE AND PAP PHOSPHATASE NRNA"/>
    <property type="match status" value="1"/>
</dbReference>
<reference evidence="1 2" key="1">
    <citation type="journal article" date="2015" name="Nature">
        <title>rRNA introns, odd ribosomes, and small enigmatic genomes across a large radiation of phyla.</title>
        <authorList>
            <person name="Brown C.T."/>
            <person name="Hug L.A."/>
            <person name="Thomas B.C."/>
            <person name="Sharon I."/>
            <person name="Castelle C.J."/>
            <person name="Singh A."/>
            <person name="Wilkins M.J."/>
            <person name="Williams K.H."/>
            <person name="Banfield J.F."/>
        </authorList>
    </citation>
    <scope>NUCLEOTIDE SEQUENCE [LARGE SCALE GENOMIC DNA]</scope>
</reference>
<dbReference type="InterPro" id="IPR038763">
    <property type="entry name" value="DHH_sf"/>
</dbReference>
<dbReference type="InterPro" id="IPR051319">
    <property type="entry name" value="Oligoribo/pAp-PDE_c-di-AMP_PDE"/>
</dbReference>
<dbReference type="SUPFAM" id="SSF64182">
    <property type="entry name" value="DHH phosphoesterases"/>
    <property type="match status" value="1"/>
</dbReference>
<proteinExistence type="predicted"/>
<protein>
    <recommendedName>
        <fullName evidence="3">Phosphoesterase RecJ domain protein</fullName>
    </recommendedName>
</protein>
<dbReference type="PANTHER" id="PTHR47618">
    <property type="entry name" value="BIFUNCTIONAL OLIGORIBONUCLEASE AND PAP PHOSPHATASE NRNA"/>
    <property type="match status" value="1"/>
</dbReference>
<accession>A0A0G0ZKK2</accession>
<evidence type="ECO:0000313" key="2">
    <source>
        <dbReference type="Proteomes" id="UP000034920"/>
    </source>
</evidence>
<evidence type="ECO:0008006" key="3">
    <source>
        <dbReference type="Google" id="ProtNLM"/>
    </source>
</evidence>
<organism evidence="1 2">
    <name type="scientific">candidate division WWE3 bacterium GW2011_GWA1_41_8</name>
    <dbReference type="NCBI Taxonomy" id="1619103"/>
    <lineage>
        <taxon>Bacteria</taxon>
        <taxon>Katanobacteria</taxon>
    </lineage>
</organism>